<dbReference type="Gramene" id="Manes.05G079800.1.v8.1">
    <property type="protein sequence ID" value="Manes.05G079800.1.v8.1.CDS.1"/>
    <property type="gene ID" value="Manes.05G079800.v8.1"/>
</dbReference>
<accession>A0A2C9VVQ8</accession>
<dbReference type="AlphaFoldDB" id="A0A2C9VVQ8"/>
<gene>
    <name evidence="2" type="ORF">MANES_05G079800v8</name>
</gene>
<feature type="region of interest" description="Disordered" evidence="1">
    <location>
        <begin position="1"/>
        <end position="37"/>
    </location>
</feature>
<dbReference type="PANTHER" id="PTHR46443">
    <property type="entry name" value="FCS-LIKE ZINC FINGER 8"/>
    <property type="match status" value="1"/>
</dbReference>
<dbReference type="Proteomes" id="UP000091857">
    <property type="component" value="Chromosome 5"/>
</dbReference>
<comment type="caution">
    <text evidence="2">The sequence shown here is derived from an EMBL/GenBank/DDBJ whole genome shotgun (WGS) entry which is preliminary data.</text>
</comment>
<keyword evidence="3" id="KW-1185">Reference proteome</keyword>
<name>A0A2C9VVQ8_MANES</name>
<reference evidence="3" key="1">
    <citation type="journal article" date="2016" name="Nat. Biotechnol.">
        <title>Sequencing wild and cultivated cassava and related species reveals extensive interspecific hybridization and genetic diversity.</title>
        <authorList>
            <person name="Bredeson J.V."/>
            <person name="Lyons J.B."/>
            <person name="Prochnik S.E."/>
            <person name="Wu G.A."/>
            <person name="Ha C.M."/>
            <person name="Edsinger-Gonzales E."/>
            <person name="Grimwood J."/>
            <person name="Schmutz J."/>
            <person name="Rabbi I.Y."/>
            <person name="Egesi C."/>
            <person name="Nauluvula P."/>
            <person name="Lebot V."/>
            <person name="Ndunguru J."/>
            <person name="Mkamilo G."/>
            <person name="Bart R.S."/>
            <person name="Setter T.L."/>
            <person name="Gleadow R.M."/>
            <person name="Kulakow P."/>
            <person name="Ferguson M.E."/>
            <person name="Rounsley S."/>
            <person name="Rokhsar D.S."/>
        </authorList>
    </citation>
    <scope>NUCLEOTIDE SEQUENCE [LARGE SCALE GENOMIC DNA]</scope>
    <source>
        <strain evidence="3">cv. AM560-2</strain>
    </source>
</reference>
<dbReference type="STRING" id="3983.A0A2C9VVQ8"/>
<dbReference type="InterPro" id="IPR044593">
    <property type="entry name" value="FLZ8/MARD1"/>
</dbReference>
<sequence>MLRNRSKAVASKQPLITDADHSSQSPPMQNHTKPTPSLFTSPSLKAFTLKILAEAEAVVTPTSVLDSTKSFSPFKNPFWCDMNQCKSPEVLSENQQSWDKLETRGIGVALIDEEASEMSSNSFSKPSKRIVLFGTSLRVQIPPPANCMLSPPADFGIKTRNYQLSASGSTNSGIQTNTSPGVLTDCIPMNEIELSEDYTCVMSYGPNPKTIHIFDNCVLENYCSLSDKSNAAPRSFLSLSHMQEESATEK</sequence>
<dbReference type="EMBL" id="CM004391">
    <property type="protein sequence ID" value="OAY49747.1"/>
    <property type="molecule type" value="Genomic_DNA"/>
</dbReference>
<evidence type="ECO:0000256" key="1">
    <source>
        <dbReference type="SAM" id="MobiDB-lite"/>
    </source>
</evidence>
<feature type="compositionally biased region" description="Polar residues" evidence="1">
    <location>
        <begin position="22"/>
        <end position="37"/>
    </location>
</feature>
<evidence type="ECO:0000313" key="3">
    <source>
        <dbReference type="Proteomes" id="UP000091857"/>
    </source>
</evidence>
<proteinExistence type="predicted"/>
<dbReference type="PANTHER" id="PTHR46443:SF3">
    <property type="entry name" value="PROTEIN MARD1"/>
    <property type="match status" value="1"/>
</dbReference>
<protein>
    <recommendedName>
        <fullName evidence="4">FLZ-type domain-containing protein</fullName>
    </recommendedName>
</protein>
<evidence type="ECO:0000313" key="2">
    <source>
        <dbReference type="EMBL" id="OAY49747.1"/>
    </source>
</evidence>
<organism evidence="2 3">
    <name type="scientific">Manihot esculenta</name>
    <name type="common">Cassava</name>
    <name type="synonym">Jatropha manihot</name>
    <dbReference type="NCBI Taxonomy" id="3983"/>
    <lineage>
        <taxon>Eukaryota</taxon>
        <taxon>Viridiplantae</taxon>
        <taxon>Streptophyta</taxon>
        <taxon>Embryophyta</taxon>
        <taxon>Tracheophyta</taxon>
        <taxon>Spermatophyta</taxon>
        <taxon>Magnoliopsida</taxon>
        <taxon>eudicotyledons</taxon>
        <taxon>Gunneridae</taxon>
        <taxon>Pentapetalae</taxon>
        <taxon>rosids</taxon>
        <taxon>fabids</taxon>
        <taxon>Malpighiales</taxon>
        <taxon>Euphorbiaceae</taxon>
        <taxon>Crotonoideae</taxon>
        <taxon>Manihoteae</taxon>
        <taxon>Manihot</taxon>
    </lineage>
</organism>
<evidence type="ECO:0008006" key="4">
    <source>
        <dbReference type="Google" id="ProtNLM"/>
    </source>
</evidence>